<accession>A0A1S7Q1S6</accession>
<dbReference type="Proteomes" id="UP000191897">
    <property type="component" value="Unassembled WGS sequence"/>
</dbReference>
<name>A0A1S7Q1S6_AGRTU</name>
<sequence length="127" mass="14762">MSEYVSVRFSTFSPGWRTTNARHFGVGRWYFRVSYFSQTSFAQETSNTVSNQSSGCENPVRTNHKKHCVRCRLRQDWRRPETAISACANFFSRYVLTNFAKFFTLPSKGDEYGDHEHIAACTHERMG</sequence>
<proteinExistence type="predicted"/>
<gene>
    <name evidence="1" type="ORF">AGR4C_Cc50335</name>
</gene>
<protein>
    <submittedName>
        <fullName evidence="1">Uncharacterized protein</fullName>
    </submittedName>
</protein>
<evidence type="ECO:0000313" key="1">
    <source>
        <dbReference type="EMBL" id="CUX30003.1"/>
    </source>
</evidence>
<evidence type="ECO:0000313" key="2">
    <source>
        <dbReference type="Proteomes" id="UP000191897"/>
    </source>
</evidence>
<reference evidence="1 2" key="1">
    <citation type="submission" date="2016-01" db="EMBL/GenBank/DDBJ databases">
        <authorList>
            <person name="Oliw E.H."/>
        </authorList>
    </citation>
    <scope>NUCLEOTIDE SEQUENCE [LARGE SCALE GENOMIC DNA]</scope>
    <source>
        <strain evidence="1 2">Kerr 14</strain>
    </source>
</reference>
<dbReference type="AlphaFoldDB" id="A0A1S7Q1S6"/>
<organism evidence="1 2">
    <name type="scientific">Agrobacterium tumefaciens str. Kerr 14</name>
    <dbReference type="NCBI Taxonomy" id="1183424"/>
    <lineage>
        <taxon>Bacteria</taxon>
        <taxon>Pseudomonadati</taxon>
        <taxon>Pseudomonadota</taxon>
        <taxon>Alphaproteobacteria</taxon>
        <taxon>Hyphomicrobiales</taxon>
        <taxon>Rhizobiaceae</taxon>
        <taxon>Rhizobium/Agrobacterium group</taxon>
        <taxon>Agrobacterium</taxon>
        <taxon>Agrobacterium tumefaciens complex</taxon>
    </lineage>
</organism>
<dbReference type="EMBL" id="FBWC01000014">
    <property type="protein sequence ID" value="CUX30003.1"/>
    <property type="molecule type" value="Genomic_DNA"/>
</dbReference>